<sequence>MNTKLNNILLTIATVLLSLTVTSLAPATAQSVFMVNRNLYPETANASADIAAAMVTARREHKRIILDFGANWCGDCQVLDYYYRQSPNTELLAKHFLVVHIDTGHVDHNVDVAKKYHVPIAHGIPSLAVIDAHGNLLYAEHEKEFEHTSVEAVTAFLNRWKA</sequence>
<dbReference type="Gene3D" id="3.40.30.10">
    <property type="entry name" value="Glutaredoxin"/>
    <property type="match status" value="1"/>
</dbReference>
<comment type="caution">
    <text evidence="2">The sequence shown here is derived from an EMBL/GenBank/DDBJ whole genome shotgun (WGS) entry which is preliminary data.</text>
</comment>
<dbReference type="Pfam" id="PF13899">
    <property type="entry name" value="Thioredoxin_7"/>
    <property type="match status" value="1"/>
</dbReference>
<dbReference type="SUPFAM" id="SSF52833">
    <property type="entry name" value="Thioredoxin-like"/>
    <property type="match status" value="1"/>
</dbReference>
<reference evidence="2 3" key="1">
    <citation type="submission" date="2020-08" db="EMBL/GenBank/DDBJ databases">
        <title>Genomic Encyclopedia of Type Strains, Phase IV (KMG-V): Genome sequencing to study the core and pangenomes of soil and plant-associated prokaryotes.</title>
        <authorList>
            <person name="Whitman W."/>
        </authorList>
    </citation>
    <scope>NUCLEOTIDE SEQUENCE [LARGE SCALE GENOMIC DNA]</scope>
    <source>
        <strain evidence="2 3">X5P2</strain>
    </source>
</reference>
<organism evidence="2 3">
    <name type="scientific">Tunturiibacter gelidiferens</name>
    <dbReference type="NCBI Taxonomy" id="3069689"/>
    <lineage>
        <taxon>Bacteria</taxon>
        <taxon>Pseudomonadati</taxon>
        <taxon>Acidobacteriota</taxon>
        <taxon>Terriglobia</taxon>
        <taxon>Terriglobales</taxon>
        <taxon>Acidobacteriaceae</taxon>
        <taxon>Tunturiibacter</taxon>
    </lineage>
</organism>
<keyword evidence="3" id="KW-1185">Reference proteome</keyword>
<protein>
    <submittedName>
        <fullName evidence="2">Thiol:disulfide interchange protein</fullName>
    </submittedName>
</protein>
<feature type="chain" id="PRO_5040878324" evidence="1">
    <location>
        <begin position="26"/>
        <end position="162"/>
    </location>
</feature>
<proteinExistence type="predicted"/>
<evidence type="ECO:0000256" key="1">
    <source>
        <dbReference type="SAM" id="SignalP"/>
    </source>
</evidence>
<dbReference type="RefSeq" id="WP_183979053.1">
    <property type="nucleotide sequence ID" value="NZ_JACHEB010000008.1"/>
</dbReference>
<accession>A0A9X0QGV5</accession>
<name>A0A9X0QGV5_9BACT</name>
<dbReference type="AlphaFoldDB" id="A0A9X0QGV5"/>
<keyword evidence="1" id="KW-0732">Signal</keyword>
<feature type="signal peptide" evidence="1">
    <location>
        <begin position="1"/>
        <end position="25"/>
    </location>
</feature>
<evidence type="ECO:0000313" key="2">
    <source>
        <dbReference type="EMBL" id="MBB5330034.1"/>
    </source>
</evidence>
<dbReference type="Proteomes" id="UP000535182">
    <property type="component" value="Unassembled WGS sequence"/>
</dbReference>
<gene>
    <name evidence="2" type="ORF">HDF14_003663</name>
</gene>
<evidence type="ECO:0000313" key="3">
    <source>
        <dbReference type="Proteomes" id="UP000535182"/>
    </source>
</evidence>
<dbReference type="EMBL" id="JACHEB010000008">
    <property type="protein sequence ID" value="MBB5330034.1"/>
    <property type="molecule type" value="Genomic_DNA"/>
</dbReference>
<dbReference type="InterPro" id="IPR036249">
    <property type="entry name" value="Thioredoxin-like_sf"/>
</dbReference>